<dbReference type="GO" id="GO:0005634">
    <property type="term" value="C:nucleus"/>
    <property type="evidence" value="ECO:0007669"/>
    <property type="project" value="UniProtKB-SubCell"/>
</dbReference>
<feature type="region of interest" description="Disordered" evidence="10">
    <location>
        <begin position="1"/>
        <end position="35"/>
    </location>
</feature>
<keyword evidence="4" id="KW-0863">Zinc-finger</keyword>
<accession>A0A1W0X269</accession>
<reference evidence="13" key="1">
    <citation type="submission" date="2017-01" db="EMBL/GenBank/DDBJ databases">
        <title>Comparative genomics of anhydrobiosis in the tardigrade Hypsibius dujardini.</title>
        <authorList>
            <person name="Yoshida Y."/>
            <person name="Koutsovoulos G."/>
            <person name="Laetsch D."/>
            <person name="Stevens L."/>
            <person name="Kumar S."/>
            <person name="Horikawa D."/>
            <person name="Ishino K."/>
            <person name="Komine S."/>
            <person name="Tomita M."/>
            <person name="Blaxter M."/>
            <person name="Arakawa K."/>
        </authorList>
    </citation>
    <scope>NUCLEOTIDE SEQUENCE [LARGE SCALE GENOMIC DNA]</scope>
    <source>
        <strain evidence="13">Z151</strain>
    </source>
</reference>
<dbReference type="PANTHER" id="PTHR46105">
    <property type="entry name" value="AGAP004733-PA"/>
    <property type="match status" value="1"/>
</dbReference>
<protein>
    <recommendedName>
        <fullName evidence="11">BTB domain-containing protein</fullName>
    </recommendedName>
</protein>
<evidence type="ECO:0000256" key="5">
    <source>
        <dbReference type="ARBA" id="ARBA00022833"/>
    </source>
</evidence>
<name>A0A1W0X269_HYPEX</name>
<comment type="subcellular location">
    <subcellularLocation>
        <location evidence="1">Nucleus</location>
    </subcellularLocation>
</comment>
<dbReference type="CDD" id="cd18186">
    <property type="entry name" value="BTB_POZ_ZBTB_KLHL-like"/>
    <property type="match status" value="1"/>
</dbReference>
<dbReference type="Pfam" id="PF00651">
    <property type="entry name" value="BTB"/>
    <property type="match status" value="1"/>
</dbReference>
<dbReference type="InterPro" id="IPR000210">
    <property type="entry name" value="BTB/POZ_dom"/>
</dbReference>
<evidence type="ECO:0000256" key="8">
    <source>
        <dbReference type="ARBA" id="ARBA00023163"/>
    </source>
</evidence>
<dbReference type="Proteomes" id="UP000192578">
    <property type="component" value="Unassembled WGS sequence"/>
</dbReference>
<dbReference type="InterPro" id="IPR011333">
    <property type="entry name" value="SKP1/BTB/POZ_sf"/>
</dbReference>
<dbReference type="GO" id="GO:0000978">
    <property type="term" value="F:RNA polymerase II cis-regulatory region sequence-specific DNA binding"/>
    <property type="evidence" value="ECO:0007669"/>
    <property type="project" value="TreeGrafter"/>
</dbReference>
<keyword evidence="3" id="KW-0677">Repeat</keyword>
<dbReference type="GO" id="GO:0000981">
    <property type="term" value="F:DNA-binding transcription factor activity, RNA polymerase II-specific"/>
    <property type="evidence" value="ECO:0007669"/>
    <property type="project" value="TreeGrafter"/>
</dbReference>
<evidence type="ECO:0000256" key="7">
    <source>
        <dbReference type="ARBA" id="ARBA00023125"/>
    </source>
</evidence>
<keyword evidence="13" id="KW-1185">Reference proteome</keyword>
<evidence type="ECO:0000313" key="13">
    <source>
        <dbReference type="Proteomes" id="UP000192578"/>
    </source>
</evidence>
<feature type="compositionally biased region" description="Polar residues" evidence="10">
    <location>
        <begin position="1"/>
        <end position="15"/>
    </location>
</feature>
<feature type="compositionally biased region" description="Polar residues" evidence="10">
    <location>
        <begin position="26"/>
        <end position="35"/>
    </location>
</feature>
<keyword evidence="9" id="KW-0539">Nucleus</keyword>
<evidence type="ECO:0000259" key="11">
    <source>
        <dbReference type="SMART" id="SM00225"/>
    </source>
</evidence>
<comment type="caution">
    <text evidence="12">The sequence shown here is derived from an EMBL/GenBank/DDBJ whole genome shotgun (WGS) entry which is preliminary data.</text>
</comment>
<evidence type="ECO:0000256" key="9">
    <source>
        <dbReference type="ARBA" id="ARBA00023242"/>
    </source>
</evidence>
<dbReference type="PANTHER" id="PTHR46105:SF5">
    <property type="entry name" value="ZINC FINGER AND BTB DOMAIN-CONTAINING PROTEIN 44 ISOFORM X1"/>
    <property type="match status" value="1"/>
</dbReference>
<dbReference type="GO" id="GO:0008270">
    <property type="term" value="F:zinc ion binding"/>
    <property type="evidence" value="ECO:0007669"/>
    <property type="project" value="UniProtKB-KW"/>
</dbReference>
<proteinExistence type="predicted"/>
<keyword evidence="7" id="KW-0238">DNA-binding</keyword>
<keyword evidence="6" id="KW-0805">Transcription regulation</keyword>
<evidence type="ECO:0000256" key="6">
    <source>
        <dbReference type="ARBA" id="ARBA00023015"/>
    </source>
</evidence>
<dbReference type="Gene3D" id="3.30.710.10">
    <property type="entry name" value="Potassium Channel Kv1.1, Chain A"/>
    <property type="match status" value="1"/>
</dbReference>
<keyword evidence="2" id="KW-0479">Metal-binding</keyword>
<sequence>MPSRTSCHSDSAVSQSDKEFPVPMSHSENLSRPASHHNLQSYGASSFSNPGHRVSDFILPKDIAAARLLIRRDRNSYFQDVGETLVKLRKQGRASDCTVVCNKARYPAHRVLLAGYCEKLLYGKGWIGPPSGWIGPPRRWIGVDQSAKGMDWSAKGVDQSAVDVPADGVQAHALEMLLKYLYTSKLTVKYDTVMDVLVAARTLNLLPELAEACENFLVVLFVGWEFNEHPGGDEKNEQRNCSTRRSENILFKL</sequence>
<keyword evidence="5" id="KW-0862">Zinc</keyword>
<keyword evidence="8" id="KW-0804">Transcription</keyword>
<dbReference type="SMART" id="SM00225">
    <property type="entry name" value="BTB"/>
    <property type="match status" value="1"/>
</dbReference>
<evidence type="ECO:0000256" key="3">
    <source>
        <dbReference type="ARBA" id="ARBA00022737"/>
    </source>
</evidence>
<feature type="domain" description="BTB" evidence="11">
    <location>
        <begin position="95"/>
        <end position="221"/>
    </location>
</feature>
<organism evidence="12 13">
    <name type="scientific">Hypsibius exemplaris</name>
    <name type="common">Freshwater tardigrade</name>
    <dbReference type="NCBI Taxonomy" id="2072580"/>
    <lineage>
        <taxon>Eukaryota</taxon>
        <taxon>Metazoa</taxon>
        <taxon>Ecdysozoa</taxon>
        <taxon>Tardigrada</taxon>
        <taxon>Eutardigrada</taxon>
        <taxon>Parachela</taxon>
        <taxon>Hypsibioidea</taxon>
        <taxon>Hypsibiidae</taxon>
        <taxon>Hypsibius</taxon>
    </lineage>
</organism>
<dbReference type="EMBL" id="MTYJ01000022">
    <property type="protein sequence ID" value="OQV21566.1"/>
    <property type="molecule type" value="Genomic_DNA"/>
</dbReference>
<dbReference type="AlphaFoldDB" id="A0A1W0X269"/>
<evidence type="ECO:0000256" key="4">
    <source>
        <dbReference type="ARBA" id="ARBA00022771"/>
    </source>
</evidence>
<evidence type="ECO:0000256" key="2">
    <source>
        <dbReference type="ARBA" id="ARBA00022723"/>
    </source>
</evidence>
<dbReference type="InterPro" id="IPR050457">
    <property type="entry name" value="ZnFinger_BTB_dom_contain"/>
</dbReference>
<evidence type="ECO:0000313" key="12">
    <source>
        <dbReference type="EMBL" id="OQV21566.1"/>
    </source>
</evidence>
<dbReference type="SUPFAM" id="SSF54695">
    <property type="entry name" value="POZ domain"/>
    <property type="match status" value="1"/>
</dbReference>
<evidence type="ECO:0000256" key="1">
    <source>
        <dbReference type="ARBA" id="ARBA00004123"/>
    </source>
</evidence>
<evidence type="ECO:0000256" key="10">
    <source>
        <dbReference type="SAM" id="MobiDB-lite"/>
    </source>
</evidence>
<gene>
    <name evidence="12" type="ORF">BV898_04468</name>
</gene>